<dbReference type="AlphaFoldDB" id="A0A9I9E9L2"/>
<evidence type="ECO:0000256" key="6">
    <source>
        <dbReference type="SAM" id="Phobius"/>
    </source>
</evidence>
<evidence type="ECO:0000313" key="7">
    <source>
        <dbReference type="EnsemblPlants" id="MELO3C030728.2.1"/>
    </source>
</evidence>
<dbReference type="PANTHER" id="PTHR12668">
    <property type="entry name" value="TRANSMEMBRANE PROTEIN 14, 15"/>
    <property type="match status" value="1"/>
</dbReference>
<dbReference type="GO" id="GO:0015245">
    <property type="term" value="F:fatty acid transmembrane transporter activity"/>
    <property type="evidence" value="ECO:0007669"/>
    <property type="project" value="TreeGrafter"/>
</dbReference>
<feature type="transmembrane region" description="Helical" evidence="6">
    <location>
        <begin position="6"/>
        <end position="23"/>
    </location>
</feature>
<evidence type="ECO:0000256" key="1">
    <source>
        <dbReference type="ARBA" id="ARBA00004370"/>
    </source>
</evidence>
<comment type="similarity">
    <text evidence="2">Belongs to the TMEM14 family.</text>
</comment>
<dbReference type="Gene3D" id="1.10.10.1740">
    <property type="entry name" value="Transmembrane protein 14-like"/>
    <property type="match status" value="1"/>
</dbReference>
<evidence type="ECO:0000256" key="3">
    <source>
        <dbReference type="ARBA" id="ARBA00022692"/>
    </source>
</evidence>
<evidence type="ECO:0000256" key="2">
    <source>
        <dbReference type="ARBA" id="ARBA00007590"/>
    </source>
</evidence>
<organism evidence="7">
    <name type="scientific">Cucumis melo</name>
    <name type="common">Muskmelon</name>
    <dbReference type="NCBI Taxonomy" id="3656"/>
    <lineage>
        <taxon>Eukaryota</taxon>
        <taxon>Viridiplantae</taxon>
        <taxon>Streptophyta</taxon>
        <taxon>Embryophyta</taxon>
        <taxon>Tracheophyta</taxon>
        <taxon>Spermatophyta</taxon>
        <taxon>Magnoliopsida</taxon>
        <taxon>eudicotyledons</taxon>
        <taxon>Gunneridae</taxon>
        <taxon>Pentapetalae</taxon>
        <taxon>rosids</taxon>
        <taxon>fabids</taxon>
        <taxon>Cucurbitales</taxon>
        <taxon>Cucurbitaceae</taxon>
        <taxon>Benincaseae</taxon>
        <taxon>Cucumis</taxon>
    </lineage>
</organism>
<comment type="subcellular location">
    <subcellularLocation>
        <location evidence="1">Membrane</location>
    </subcellularLocation>
</comment>
<name>A0A9I9E9L2_CUCME</name>
<reference evidence="7" key="1">
    <citation type="submission" date="2023-03" db="UniProtKB">
        <authorList>
            <consortium name="EnsemblPlants"/>
        </authorList>
    </citation>
    <scope>IDENTIFICATION</scope>
</reference>
<accession>A0A9I9E9L2</accession>
<keyword evidence="3 6" id="KW-0812">Transmembrane</keyword>
<keyword evidence="4 6" id="KW-1133">Transmembrane helix</keyword>
<evidence type="ECO:0000256" key="4">
    <source>
        <dbReference type="ARBA" id="ARBA00022989"/>
    </source>
</evidence>
<keyword evidence="5 6" id="KW-0472">Membrane</keyword>
<dbReference type="GO" id="GO:0009706">
    <property type="term" value="C:chloroplast inner membrane"/>
    <property type="evidence" value="ECO:0007669"/>
    <property type="project" value="TreeGrafter"/>
</dbReference>
<dbReference type="EnsemblPlants" id="MELO3C030728.2.1">
    <property type="protein sequence ID" value="MELO3C030728.2.1"/>
    <property type="gene ID" value="MELO3C030728.2"/>
</dbReference>
<dbReference type="Gramene" id="MELO3C030728.2.1">
    <property type="protein sequence ID" value="MELO3C030728.2.1"/>
    <property type="gene ID" value="MELO3C030728.2"/>
</dbReference>
<evidence type="ECO:0000256" key="5">
    <source>
        <dbReference type="ARBA" id="ARBA00023136"/>
    </source>
</evidence>
<proteinExistence type="inferred from homology"/>
<dbReference type="Pfam" id="PF03647">
    <property type="entry name" value="Tmemb_14"/>
    <property type="match status" value="1"/>
</dbReference>
<sequence length="262" mass="29546">MHDFCFTIPYGLILVGGGIFGYLRKGSIASLAGGVGTGLVLILAGYLSLGAFKKKKNSYLALILETGICSCFFKLETLVSRLIRGGIVTFSLAHPELPPEPCLSSLCAQAQNWYCCYTLPPIRSNAHHCPRQSNLVGVKLSKKIKDATKKVAHYFDFSFPPLLSDQAYCFYTYNFDWNFGNMERRHFSREDPEMAVGSTLGEIFLHFRGSFERINLVVRNGVNWSFWKETWLHFLFPSCLPVASFLHNYLDGYLRNLNPKGT</sequence>
<dbReference type="PANTHER" id="PTHR12668:SF5">
    <property type="entry name" value="PROTEIN FATTY ACID EXPORT 5-RELATED"/>
    <property type="match status" value="1"/>
</dbReference>
<dbReference type="InterPro" id="IPR044890">
    <property type="entry name" value="TMEM14_sf"/>
</dbReference>
<feature type="transmembrane region" description="Helical" evidence="6">
    <location>
        <begin position="30"/>
        <end position="52"/>
    </location>
</feature>
<protein>
    <submittedName>
        <fullName evidence="7">Uncharacterized protein</fullName>
    </submittedName>
</protein>
<dbReference type="InterPro" id="IPR005349">
    <property type="entry name" value="TMEM14"/>
</dbReference>